<evidence type="ECO:0000256" key="12">
    <source>
        <dbReference type="HAMAP-Rule" id="MF_00071"/>
    </source>
</evidence>
<dbReference type="EMBL" id="FNGO01000030">
    <property type="protein sequence ID" value="SDM37968.1"/>
    <property type="molecule type" value="Genomic_DNA"/>
</dbReference>
<keyword evidence="7 12" id="KW-0472">Membrane</keyword>
<comment type="function">
    <text evidence="9 12">Required for accurate and efficient protein synthesis under certain stress conditions. May act as a fidelity factor of the translation reaction, by catalyzing a one-codon backward translocation of tRNAs on improperly translocated ribosomes. Back-translocation proceeds from a post-translocation (POST) complex to a pre-translocation (PRE) complex, thus giving elongation factor G a second chance to translocate the tRNAs correctly. Binds to ribosomes in a GTP-dependent manner.</text>
</comment>
<dbReference type="Pfam" id="PF00009">
    <property type="entry name" value="GTP_EFTU"/>
    <property type="match status" value="1"/>
</dbReference>
<dbReference type="CDD" id="cd01890">
    <property type="entry name" value="LepA"/>
    <property type="match status" value="1"/>
</dbReference>
<dbReference type="InterPro" id="IPR035654">
    <property type="entry name" value="LepA_IV"/>
</dbReference>
<dbReference type="NCBIfam" id="TIGR01393">
    <property type="entry name" value="lepA"/>
    <property type="match status" value="1"/>
</dbReference>
<dbReference type="GO" id="GO:0003746">
    <property type="term" value="F:translation elongation factor activity"/>
    <property type="evidence" value="ECO:0007669"/>
    <property type="project" value="UniProtKB-UniRule"/>
</dbReference>
<evidence type="ECO:0000313" key="14">
    <source>
        <dbReference type="EMBL" id="SDM37968.1"/>
    </source>
</evidence>
<dbReference type="Gene3D" id="3.40.50.300">
    <property type="entry name" value="P-loop containing nucleotide triphosphate hydrolases"/>
    <property type="match status" value="1"/>
</dbReference>
<dbReference type="CDD" id="cd03709">
    <property type="entry name" value="lepA_C"/>
    <property type="match status" value="1"/>
</dbReference>
<dbReference type="GO" id="GO:0003924">
    <property type="term" value="F:GTPase activity"/>
    <property type="evidence" value="ECO:0007669"/>
    <property type="project" value="UniProtKB-UniRule"/>
</dbReference>
<dbReference type="NCBIfam" id="TIGR00231">
    <property type="entry name" value="small_GTP"/>
    <property type="match status" value="1"/>
</dbReference>
<proteinExistence type="inferred from homology"/>
<dbReference type="InterPro" id="IPR027417">
    <property type="entry name" value="P-loop_NTPase"/>
</dbReference>
<accession>A0A1G9SR67</accession>
<evidence type="ECO:0000259" key="13">
    <source>
        <dbReference type="PROSITE" id="PS51722"/>
    </source>
</evidence>
<dbReference type="SUPFAM" id="SSF54980">
    <property type="entry name" value="EF-G C-terminal domain-like"/>
    <property type="match status" value="2"/>
</dbReference>
<dbReference type="HAMAP" id="MF_00071">
    <property type="entry name" value="LepA"/>
    <property type="match status" value="1"/>
</dbReference>
<evidence type="ECO:0000256" key="8">
    <source>
        <dbReference type="ARBA" id="ARBA00050293"/>
    </source>
</evidence>
<evidence type="ECO:0000256" key="5">
    <source>
        <dbReference type="ARBA" id="ARBA00022917"/>
    </source>
</evidence>
<feature type="domain" description="Tr-type G" evidence="13">
    <location>
        <begin position="7"/>
        <end position="183"/>
    </location>
</feature>
<keyword evidence="3 12" id="KW-0547">Nucleotide-binding</keyword>
<dbReference type="FunFam" id="3.30.70.870:FF:000004">
    <property type="entry name" value="Translation factor GUF1, mitochondrial"/>
    <property type="match status" value="1"/>
</dbReference>
<dbReference type="PRINTS" id="PR00315">
    <property type="entry name" value="ELONGATNFCT"/>
</dbReference>
<dbReference type="SUPFAM" id="SSF50447">
    <property type="entry name" value="Translation proteins"/>
    <property type="match status" value="1"/>
</dbReference>
<comment type="catalytic activity">
    <reaction evidence="8 12">
        <text>GTP + H2O = GDP + phosphate + H(+)</text>
        <dbReference type="Rhea" id="RHEA:19669"/>
        <dbReference type="ChEBI" id="CHEBI:15377"/>
        <dbReference type="ChEBI" id="CHEBI:15378"/>
        <dbReference type="ChEBI" id="CHEBI:37565"/>
        <dbReference type="ChEBI" id="CHEBI:43474"/>
        <dbReference type="ChEBI" id="CHEBI:58189"/>
        <dbReference type="EC" id="3.6.5.n1"/>
    </reaction>
</comment>
<dbReference type="FunFam" id="2.40.30.10:FF:000015">
    <property type="entry name" value="Translation factor GUF1, mitochondrial"/>
    <property type="match status" value="1"/>
</dbReference>
<name>A0A1G9SR67_9FIRM</name>
<dbReference type="PANTHER" id="PTHR43512:SF4">
    <property type="entry name" value="TRANSLATION FACTOR GUF1 HOMOLOG, CHLOROPLASTIC"/>
    <property type="match status" value="1"/>
</dbReference>
<dbReference type="EC" id="3.6.5.n1" evidence="11 12"/>
<feature type="binding site" evidence="12">
    <location>
        <begin position="131"/>
        <end position="134"/>
    </location>
    <ligand>
        <name>GTP</name>
        <dbReference type="ChEBI" id="CHEBI:37565"/>
    </ligand>
</feature>
<keyword evidence="6 12" id="KW-0342">GTP-binding</keyword>
<dbReference type="InterPro" id="IPR000795">
    <property type="entry name" value="T_Tr_GTP-bd_dom"/>
</dbReference>
<gene>
    <name evidence="12" type="primary">lepA</name>
    <name evidence="14" type="ORF">SAMN04488692_13031</name>
</gene>
<keyword evidence="5 12" id="KW-0648">Protein biosynthesis</keyword>
<dbReference type="InterPro" id="IPR009000">
    <property type="entry name" value="Transl_B-barrel_sf"/>
</dbReference>
<dbReference type="InterPro" id="IPR000640">
    <property type="entry name" value="EFG_V-like"/>
</dbReference>
<keyword evidence="15" id="KW-1185">Reference proteome</keyword>
<dbReference type="InterPro" id="IPR013842">
    <property type="entry name" value="LepA_CTD"/>
</dbReference>
<evidence type="ECO:0000256" key="6">
    <source>
        <dbReference type="ARBA" id="ARBA00023134"/>
    </source>
</evidence>
<evidence type="ECO:0000256" key="1">
    <source>
        <dbReference type="ARBA" id="ARBA00005454"/>
    </source>
</evidence>
<dbReference type="OrthoDB" id="9801591at2"/>
<dbReference type="InterPro" id="IPR005225">
    <property type="entry name" value="Small_GTP-bd"/>
</dbReference>
<dbReference type="FunFam" id="3.30.70.2570:FF:000001">
    <property type="entry name" value="Translation factor GUF1, mitochondrial"/>
    <property type="match status" value="1"/>
</dbReference>
<dbReference type="Proteomes" id="UP000199476">
    <property type="component" value="Unassembled WGS sequence"/>
</dbReference>
<dbReference type="GO" id="GO:0005886">
    <property type="term" value="C:plasma membrane"/>
    <property type="evidence" value="ECO:0007669"/>
    <property type="project" value="UniProtKB-SubCell"/>
</dbReference>
<evidence type="ECO:0000256" key="3">
    <source>
        <dbReference type="ARBA" id="ARBA00022741"/>
    </source>
</evidence>
<reference evidence="14 15" key="1">
    <citation type="submission" date="2016-10" db="EMBL/GenBank/DDBJ databases">
        <authorList>
            <person name="de Groot N.N."/>
        </authorList>
    </citation>
    <scope>NUCLEOTIDE SEQUENCE [LARGE SCALE GENOMIC DNA]</scope>
    <source>
        <strain evidence="14 15">SLAS-1</strain>
    </source>
</reference>
<dbReference type="PROSITE" id="PS51722">
    <property type="entry name" value="G_TR_2"/>
    <property type="match status" value="1"/>
</dbReference>
<sequence>MFNKDTEKKRNFCIIAHIDHGKSTLADRFLERTNMVEEREMKDQFLDSMDLEREKGITIKAQTITLPYRGHNLNLIDTPGHVDFTYEVSRSLAACEGALLVVDAVQGVEAQTLANVYLARENDLKIIPVINKMDLPQADAQSVKEQLIELEIEPDDAILASAKEGRGIDEILDAIIEEIPAPQGGIDNPTQALVFDSAYDSYRGVIPHLRVFEGDISAGDEIKLMASGKNYEVEEVGIFTPRMKETDYLKPGDVGYLIANIKNIRNCRVGETITEAQNSAESPLPGYREIKPMVFSGLYPSDNDDYSLLEQALEKLQLNDAALRYESESSSALGYGFRCGFLGLLHMEVVQERLEREYDIDLITTAPSVIYKVVKTDGETAKIENPSHFPPKNEIEWVEEPYVRAELGVPEEHIGAVMELCENNRGEFEEMNFLDRQRVILNYEIPMSEIITDFFDRLKSCSQGYATLDYEQIGYRESDLVKLDILVNKEQVDALSLVVPRDVAEKRGRAILKKLKDEIPRQLFEIPLQASIGSNIVAREDIPAHKKDVTEGLYGGDFTRKRKQLEKQKEGKKRMKKVGSVNIPQKAFMAVLEKDERN</sequence>
<dbReference type="CDD" id="cd16260">
    <property type="entry name" value="EF4_III"/>
    <property type="match status" value="1"/>
</dbReference>
<keyword evidence="4 12" id="KW-0378">Hydrolase</keyword>
<dbReference type="PANTHER" id="PTHR43512">
    <property type="entry name" value="TRANSLATION FACTOR GUF1-RELATED"/>
    <property type="match status" value="1"/>
</dbReference>
<dbReference type="Gene3D" id="3.30.70.2570">
    <property type="entry name" value="Elongation factor 4, C-terminal domain"/>
    <property type="match status" value="1"/>
</dbReference>
<dbReference type="Pfam" id="PF06421">
    <property type="entry name" value="LepA_C"/>
    <property type="match status" value="1"/>
</dbReference>
<comment type="similarity">
    <text evidence="10">Belongs to the GTP-binding elongation factor family. LepA subfamily.</text>
</comment>
<keyword evidence="2 12" id="KW-1003">Cell membrane</keyword>
<dbReference type="InterPro" id="IPR035647">
    <property type="entry name" value="EFG_III/V"/>
</dbReference>
<dbReference type="Gene3D" id="3.30.70.870">
    <property type="entry name" value="Elongation Factor G (Translational Gtpase), domain 3"/>
    <property type="match status" value="1"/>
</dbReference>
<dbReference type="CDD" id="cd03699">
    <property type="entry name" value="EF4_II"/>
    <property type="match status" value="1"/>
</dbReference>
<dbReference type="Pfam" id="PF03144">
    <property type="entry name" value="GTP_EFTU_D2"/>
    <property type="match status" value="1"/>
</dbReference>
<protein>
    <recommendedName>
        <fullName evidence="11 12">Elongation factor 4</fullName>
        <shortName evidence="12">EF-4</shortName>
        <ecNumber evidence="11 12">3.6.5.n1</ecNumber>
    </recommendedName>
    <alternativeName>
        <fullName evidence="12">Ribosomal back-translocase LepA</fullName>
    </alternativeName>
</protein>
<dbReference type="InterPro" id="IPR006297">
    <property type="entry name" value="EF-4"/>
</dbReference>
<dbReference type="Pfam" id="PF00679">
    <property type="entry name" value="EFG_C"/>
    <property type="match status" value="1"/>
</dbReference>
<dbReference type="InterPro" id="IPR031157">
    <property type="entry name" value="G_TR_CS"/>
</dbReference>
<dbReference type="InterPro" id="IPR038363">
    <property type="entry name" value="LepA_C_sf"/>
</dbReference>
<dbReference type="Gene3D" id="3.30.70.240">
    <property type="match status" value="1"/>
</dbReference>
<evidence type="ECO:0000256" key="11">
    <source>
        <dbReference type="ARBA" id="ARBA00066744"/>
    </source>
</evidence>
<dbReference type="STRING" id="321763.SAMN04488692_13031"/>
<organism evidence="14 15">
    <name type="scientific">Halarsenatibacter silvermanii</name>
    <dbReference type="NCBI Taxonomy" id="321763"/>
    <lineage>
        <taxon>Bacteria</taxon>
        <taxon>Bacillati</taxon>
        <taxon>Bacillota</taxon>
        <taxon>Clostridia</taxon>
        <taxon>Halanaerobiales</taxon>
        <taxon>Halarsenatibacteraceae</taxon>
        <taxon>Halarsenatibacter</taxon>
    </lineage>
</organism>
<dbReference type="RefSeq" id="WP_089762023.1">
    <property type="nucleotide sequence ID" value="NZ_FNGO01000030.1"/>
</dbReference>
<dbReference type="SUPFAM" id="SSF52540">
    <property type="entry name" value="P-loop containing nucleoside triphosphate hydrolases"/>
    <property type="match status" value="1"/>
</dbReference>
<dbReference type="PROSITE" id="PS00301">
    <property type="entry name" value="G_TR_1"/>
    <property type="match status" value="1"/>
</dbReference>
<dbReference type="GO" id="GO:0045727">
    <property type="term" value="P:positive regulation of translation"/>
    <property type="evidence" value="ECO:0007669"/>
    <property type="project" value="UniProtKB-UniRule"/>
</dbReference>
<feature type="binding site" evidence="12">
    <location>
        <begin position="19"/>
        <end position="24"/>
    </location>
    <ligand>
        <name>GTP</name>
        <dbReference type="ChEBI" id="CHEBI:37565"/>
    </ligand>
</feature>
<evidence type="ECO:0000256" key="2">
    <source>
        <dbReference type="ARBA" id="ARBA00022475"/>
    </source>
</evidence>
<dbReference type="FunFam" id="3.30.70.240:FF:000007">
    <property type="entry name" value="Translation factor GUF1, mitochondrial"/>
    <property type="match status" value="1"/>
</dbReference>
<evidence type="ECO:0000256" key="7">
    <source>
        <dbReference type="ARBA" id="ARBA00023136"/>
    </source>
</evidence>
<dbReference type="FunFam" id="3.40.50.300:FF:000078">
    <property type="entry name" value="Elongation factor 4"/>
    <property type="match status" value="1"/>
</dbReference>
<dbReference type="GO" id="GO:0005525">
    <property type="term" value="F:GTP binding"/>
    <property type="evidence" value="ECO:0007669"/>
    <property type="project" value="UniProtKB-UniRule"/>
</dbReference>
<comment type="similarity">
    <text evidence="1 12">Belongs to the TRAFAC class translation factor GTPase superfamily. Classic translation factor GTPase family. LepA subfamily.</text>
</comment>
<dbReference type="GO" id="GO:0043022">
    <property type="term" value="F:ribosome binding"/>
    <property type="evidence" value="ECO:0007669"/>
    <property type="project" value="UniProtKB-UniRule"/>
</dbReference>
<dbReference type="InterPro" id="IPR004161">
    <property type="entry name" value="EFTu-like_2"/>
</dbReference>
<evidence type="ECO:0000256" key="10">
    <source>
        <dbReference type="ARBA" id="ARBA00061052"/>
    </source>
</evidence>
<comment type="subcellular location">
    <subcellularLocation>
        <location evidence="12">Cell membrane</location>
        <topology evidence="12">Peripheral membrane protein</topology>
        <orientation evidence="12">Cytoplasmic side</orientation>
    </subcellularLocation>
</comment>
<evidence type="ECO:0000256" key="4">
    <source>
        <dbReference type="ARBA" id="ARBA00022801"/>
    </source>
</evidence>
<dbReference type="AlphaFoldDB" id="A0A1G9SR67"/>
<evidence type="ECO:0000256" key="9">
    <source>
        <dbReference type="ARBA" id="ARBA00057626"/>
    </source>
</evidence>
<evidence type="ECO:0000313" key="15">
    <source>
        <dbReference type="Proteomes" id="UP000199476"/>
    </source>
</evidence>
<dbReference type="Gene3D" id="2.40.30.10">
    <property type="entry name" value="Translation factors"/>
    <property type="match status" value="1"/>
</dbReference>